<dbReference type="SUPFAM" id="SSF48452">
    <property type="entry name" value="TPR-like"/>
    <property type="match status" value="2"/>
</dbReference>
<evidence type="ECO:0000256" key="5">
    <source>
        <dbReference type="ARBA" id="ARBA00022741"/>
    </source>
</evidence>
<dbReference type="EMBL" id="QREG01000005">
    <property type="protein sequence ID" value="REE00386.1"/>
    <property type="molecule type" value="Genomic_DNA"/>
</dbReference>
<evidence type="ECO:0000259" key="12">
    <source>
        <dbReference type="PROSITE" id="PS50109"/>
    </source>
</evidence>
<keyword evidence="8" id="KW-0802">TPR repeat</keyword>
<keyword evidence="10" id="KW-0472">Membrane</keyword>
<comment type="catalytic activity">
    <reaction evidence="1">
        <text>ATP + protein L-histidine = ADP + protein N-phospho-L-histidine.</text>
        <dbReference type="EC" id="2.7.13.3"/>
    </reaction>
</comment>
<keyword evidence="10" id="KW-0812">Transmembrane</keyword>
<organism evidence="13 14">
    <name type="scientific">Marinoscillum furvescens DSM 4134</name>
    <dbReference type="NCBI Taxonomy" id="1122208"/>
    <lineage>
        <taxon>Bacteria</taxon>
        <taxon>Pseudomonadati</taxon>
        <taxon>Bacteroidota</taxon>
        <taxon>Cytophagia</taxon>
        <taxon>Cytophagales</taxon>
        <taxon>Reichenbachiellaceae</taxon>
        <taxon>Marinoscillum</taxon>
    </lineage>
</organism>
<dbReference type="SUPFAM" id="SSF55874">
    <property type="entry name" value="ATPase domain of HSP90 chaperone/DNA topoisomerase II/histidine kinase"/>
    <property type="match status" value="1"/>
</dbReference>
<evidence type="ECO:0000256" key="9">
    <source>
        <dbReference type="SAM" id="Coils"/>
    </source>
</evidence>
<dbReference type="SMART" id="SM00387">
    <property type="entry name" value="HATPase_c"/>
    <property type="match status" value="1"/>
</dbReference>
<name>A0A3D9L558_MARFU</name>
<evidence type="ECO:0000256" key="3">
    <source>
        <dbReference type="ARBA" id="ARBA00022553"/>
    </source>
</evidence>
<dbReference type="InterPro" id="IPR011990">
    <property type="entry name" value="TPR-like_helical_dom_sf"/>
</dbReference>
<dbReference type="Pfam" id="PF02518">
    <property type="entry name" value="HATPase_c"/>
    <property type="match status" value="1"/>
</dbReference>
<dbReference type="EC" id="2.7.13.3" evidence="2"/>
<comment type="caution">
    <text evidence="13">The sequence shown here is derived from an EMBL/GenBank/DDBJ whole genome shotgun (WGS) entry which is preliminary data.</text>
</comment>
<evidence type="ECO:0000256" key="6">
    <source>
        <dbReference type="ARBA" id="ARBA00022777"/>
    </source>
</evidence>
<dbReference type="InterPro" id="IPR005467">
    <property type="entry name" value="His_kinase_dom"/>
</dbReference>
<dbReference type="Gene3D" id="3.30.450.20">
    <property type="entry name" value="PAS domain"/>
    <property type="match status" value="1"/>
</dbReference>
<evidence type="ECO:0000313" key="14">
    <source>
        <dbReference type="Proteomes" id="UP000256779"/>
    </source>
</evidence>
<accession>A0A3D9L558</accession>
<keyword evidence="7" id="KW-0067">ATP-binding</keyword>
<dbReference type="Gene3D" id="3.30.565.10">
    <property type="entry name" value="Histidine kinase-like ATPase, C-terminal domain"/>
    <property type="match status" value="1"/>
</dbReference>
<evidence type="ECO:0000256" key="4">
    <source>
        <dbReference type="ARBA" id="ARBA00022679"/>
    </source>
</evidence>
<dbReference type="SMART" id="SM00028">
    <property type="entry name" value="TPR"/>
    <property type="match status" value="5"/>
</dbReference>
<evidence type="ECO:0000256" key="2">
    <source>
        <dbReference type="ARBA" id="ARBA00012438"/>
    </source>
</evidence>
<evidence type="ECO:0000256" key="7">
    <source>
        <dbReference type="ARBA" id="ARBA00022840"/>
    </source>
</evidence>
<dbReference type="PROSITE" id="PS50109">
    <property type="entry name" value="HIS_KIN"/>
    <property type="match status" value="1"/>
</dbReference>
<keyword evidence="5" id="KW-0547">Nucleotide-binding</keyword>
<gene>
    <name evidence="13" type="ORF">C7460_1055</name>
</gene>
<keyword evidence="4" id="KW-0808">Transferase</keyword>
<dbReference type="PANTHER" id="PTHR41523:SF8">
    <property type="entry name" value="ETHYLENE RESPONSE SENSOR PROTEIN"/>
    <property type="match status" value="1"/>
</dbReference>
<evidence type="ECO:0000256" key="11">
    <source>
        <dbReference type="SAM" id="SignalP"/>
    </source>
</evidence>
<dbReference type="Gene3D" id="1.25.40.10">
    <property type="entry name" value="Tetratricopeptide repeat domain"/>
    <property type="match status" value="2"/>
</dbReference>
<feature type="transmembrane region" description="Helical" evidence="10">
    <location>
        <begin position="379"/>
        <end position="396"/>
    </location>
</feature>
<feature type="signal peptide" evidence="11">
    <location>
        <begin position="1"/>
        <end position="22"/>
    </location>
</feature>
<reference evidence="13 14" key="1">
    <citation type="submission" date="2018-07" db="EMBL/GenBank/DDBJ databases">
        <title>Genomic Encyclopedia of Type Strains, Phase IV (KMG-IV): sequencing the most valuable type-strain genomes for metagenomic binning, comparative biology and taxonomic classification.</title>
        <authorList>
            <person name="Goeker M."/>
        </authorList>
    </citation>
    <scope>NUCLEOTIDE SEQUENCE [LARGE SCALE GENOMIC DNA]</scope>
    <source>
        <strain evidence="13 14">DSM 4134</strain>
    </source>
</reference>
<keyword evidence="10" id="KW-1133">Transmembrane helix</keyword>
<dbReference type="Pfam" id="PF13424">
    <property type="entry name" value="TPR_12"/>
    <property type="match status" value="1"/>
</dbReference>
<evidence type="ECO:0000313" key="13">
    <source>
        <dbReference type="EMBL" id="REE00386.1"/>
    </source>
</evidence>
<feature type="repeat" description="TPR" evidence="8">
    <location>
        <begin position="63"/>
        <end position="96"/>
    </location>
</feature>
<dbReference type="PROSITE" id="PS50005">
    <property type="entry name" value="TPR"/>
    <property type="match status" value="1"/>
</dbReference>
<dbReference type="GO" id="GO:0004673">
    <property type="term" value="F:protein histidine kinase activity"/>
    <property type="evidence" value="ECO:0007669"/>
    <property type="project" value="UniProtKB-EC"/>
</dbReference>
<dbReference type="RefSeq" id="WP_115867394.1">
    <property type="nucleotide sequence ID" value="NZ_QREG01000005.1"/>
</dbReference>
<proteinExistence type="predicted"/>
<dbReference type="InterPro" id="IPR003594">
    <property type="entry name" value="HATPase_dom"/>
</dbReference>
<evidence type="ECO:0000256" key="8">
    <source>
        <dbReference type="PROSITE-ProRule" id="PRU00339"/>
    </source>
</evidence>
<feature type="coiled-coil region" evidence="9">
    <location>
        <begin position="340"/>
        <end position="376"/>
    </location>
</feature>
<dbReference type="GO" id="GO:0005524">
    <property type="term" value="F:ATP binding"/>
    <property type="evidence" value="ECO:0007669"/>
    <property type="project" value="UniProtKB-KW"/>
</dbReference>
<dbReference type="InterPro" id="IPR036890">
    <property type="entry name" value="HATPase_C_sf"/>
</dbReference>
<dbReference type="Proteomes" id="UP000256779">
    <property type="component" value="Unassembled WGS sequence"/>
</dbReference>
<keyword evidence="9" id="KW-0175">Coiled coil</keyword>
<evidence type="ECO:0000256" key="10">
    <source>
        <dbReference type="SAM" id="Phobius"/>
    </source>
</evidence>
<sequence length="623" mass="71280">MPINVRNACYTFAFLISFFTHAQNSGQNTLNFAKEHINRNPDTVLFHLSQSIHQGGLLDSQMPEAYRLIGICYHIQSRFDSALLYFEKSLDLATLQSDSDMVAKSRLDIGKTLLAKGRMSAAQEHFTEVLVYFEEHEMHDEIVQTLSYMGFLFQRSNDLRVARKMYDRALQQPSGRKHHLMISLATWHGRMNQPDSALMLYDSLLDLPDIQNDYLIMSRIHLNAAIIYDQIGNHEKVIEYSRKALQYNHQLGNLSSKGVIYQNLTQYHFLRGEYERSRVCLDSGYYCAQKVGSLNVYIKLLGIEVEFEKLDGNYRRAEYLMEKYDYLKDSLHRQRQADLAQELNIKYETATNKQRIAELELERKDAALSLARANNQRNIFLSGFGLLIVIAGFLYFQYSTKKKTSEVLTQKNLQISDALAERETLLKEIHHRVKNNLQVISSLLKLQAGSLEDEAAIDAVKQGQHRVKSMALIHQRLYSADDVRGVDIQDYFDNLCSELFSAFGVDTTNTDYHVATNGLKLDIDTVIPLGLIINELVTNSIKYAFDEKTDGMLRIEVSNEGDKLIASVADNGIGMDEKKLSDSNSFGWKMIRSLSRKLKAEIKVHSDQGTTVNLIMSRFKLVK</sequence>
<dbReference type="Pfam" id="PF07568">
    <property type="entry name" value="HisKA_2"/>
    <property type="match status" value="1"/>
</dbReference>
<keyword evidence="14" id="KW-1185">Reference proteome</keyword>
<dbReference type="OrthoDB" id="9767435at2"/>
<feature type="domain" description="Histidine kinase" evidence="12">
    <location>
        <begin position="428"/>
        <end position="620"/>
    </location>
</feature>
<dbReference type="InterPro" id="IPR019734">
    <property type="entry name" value="TPR_rpt"/>
</dbReference>
<evidence type="ECO:0000256" key="1">
    <source>
        <dbReference type="ARBA" id="ARBA00000085"/>
    </source>
</evidence>
<dbReference type="PANTHER" id="PTHR41523">
    <property type="entry name" value="TWO-COMPONENT SYSTEM SENSOR PROTEIN"/>
    <property type="match status" value="1"/>
</dbReference>
<keyword evidence="3" id="KW-0597">Phosphoprotein</keyword>
<dbReference type="InterPro" id="IPR011495">
    <property type="entry name" value="Sig_transdc_His_kin_sub2_dim/P"/>
</dbReference>
<dbReference type="Pfam" id="PF13181">
    <property type="entry name" value="TPR_8"/>
    <property type="match status" value="1"/>
</dbReference>
<feature type="chain" id="PRO_5017609735" description="histidine kinase" evidence="11">
    <location>
        <begin position="23"/>
        <end position="623"/>
    </location>
</feature>
<keyword evidence="11" id="KW-0732">Signal</keyword>
<keyword evidence="6 13" id="KW-0418">Kinase</keyword>
<dbReference type="AlphaFoldDB" id="A0A3D9L558"/>
<protein>
    <recommendedName>
        <fullName evidence="2">histidine kinase</fullName>
        <ecNumber evidence="2">2.7.13.3</ecNumber>
    </recommendedName>
</protein>